<sequence length="418" mass="47097">MRRAIVLLFIQLIASVAFFIATVIIARYLGPEDFGDFSAAYSVASVAYIVSLLGADVIVMNVIAVSMKYQKKGEVKAFIVYVFIIVAILSIFYYLVAVSAYWISNNIFLLKYNHPVFVAVIFIPVMALTFFFYRVLISFSKPILANVLFKILINFSMLFLACLMFLVQAFRNSHMAVILFMLAWIITFIVMLFILAKKMKIFAANRDEIKYKNWLNSGLSGLPYTLALFTLPYLAVIGAEVFLTNEDSVGIFATAASFSQVIANNFIACIQSVALAPIAIAIYNKKFFDVRKVLEKNLIVTGSLCILLIVIVFFFGKEFLLIYGEKYTVGSNILTIFMITQSIVLTGCLAAPVLLYFKKNKFVFLSSIMLMVFLIIFISMLGYIYQEEGLAIGVLLAVFVIFLIQNIYAYRLTFKNSL</sequence>
<dbReference type="OrthoDB" id="5603982at2"/>
<feature type="transmembrane region" description="Helical" evidence="6">
    <location>
        <begin position="148"/>
        <end position="170"/>
    </location>
</feature>
<dbReference type="GO" id="GO:0005886">
    <property type="term" value="C:plasma membrane"/>
    <property type="evidence" value="ECO:0007669"/>
    <property type="project" value="UniProtKB-SubCell"/>
</dbReference>
<evidence type="ECO:0000256" key="1">
    <source>
        <dbReference type="ARBA" id="ARBA00004651"/>
    </source>
</evidence>
<comment type="subcellular location">
    <subcellularLocation>
        <location evidence="1">Cell membrane</location>
        <topology evidence="1">Multi-pass membrane protein</topology>
    </subcellularLocation>
</comment>
<feature type="transmembrane region" description="Helical" evidence="6">
    <location>
        <begin position="362"/>
        <end position="384"/>
    </location>
</feature>
<proteinExistence type="predicted"/>
<dbReference type="Proteomes" id="UP000184222">
    <property type="component" value="Chromosome"/>
</dbReference>
<dbReference type="AlphaFoldDB" id="A0A1L4BUI0"/>
<gene>
    <name evidence="7" type="ORF">F7310_09100</name>
</gene>
<reference evidence="7 8" key="1">
    <citation type="journal article" date="2016" name="Appl. Environ. Microbiol.">
        <title>Whole genome relationships among Francisella bacteria of diverse origin define new species and provide specific regions for detection.</title>
        <authorList>
            <person name="Challacombe J.F."/>
            <person name="Petersen J.M."/>
            <person name="Gallegos-Graves V."/>
            <person name="Hodge D."/>
            <person name="Pillai S."/>
            <person name="Kuske C.R."/>
        </authorList>
    </citation>
    <scope>NUCLEOTIDE SEQUENCE [LARGE SCALE GENOMIC DNA]</scope>
    <source>
        <strain evidence="8">TX07-7310</strain>
    </source>
</reference>
<name>A0A1L4BUI0_9GAMM</name>
<keyword evidence="4 6" id="KW-1133">Transmembrane helix</keyword>
<evidence type="ECO:0000313" key="7">
    <source>
        <dbReference type="EMBL" id="API87499.1"/>
    </source>
</evidence>
<feature type="transmembrane region" description="Helical" evidence="6">
    <location>
        <begin position="390"/>
        <end position="410"/>
    </location>
</feature>
<dbReference type="STRING" id="573570.F7310_09100"/>
<evidence type="ECO:0008006" key="9">
    <source>
        <dbReference type="Google" id="ProtNLM"/>
    </source>
</evidence>
<dbReference type="KEGG" id="frx:F7310_09100"/>
<feature type="transmembrane region" description="Helical" evidence="6">
    <location>
        <begin position="336"/>
        <end position="357"/>
    </location>
</feature>
<dbReference type="RefSeq" id="WP_072713281.1">
    <property type="nucleotide sequence ID" value="NZ_CP016796.1"/>
</dbReference>
<feature type="transmembrane region" description="Helical" evidence="6">
    <location>
        <begin position="296"/>
        <end position="316"/>
    </location>
</feature>
<evidence type="ECO:0000256" key="5">
    <source>
        <dbReference type="ARBA" id="ARBA00023136"/>
    </source>
</evidence>
<keyword evidence="2" id="KW-1003">Cell membrane</keyword>
<dbReference type="InterPro" id="IPR002797">
    <property type="entry name" value="Polysacc_synth"/>
</dbReference>
<feature type="transmembrane region" description="Helical" evidence="6">
    <location>
        <begin position="78"/>
        <end position="104"/>
    </location>
</feature>
<keyword evidence="5 6" id="KW-0472">Membrane</keyword>
<feature type="transmembrane region" description="Helical" evidence="6">
    <location>
        <begin position="176"/>
        <end position="196"/>
    </location>
</feature>
<protein>
    <recommendedName>
        <fullName evidence="9">Polysaccharide biosynthesis protein</fullName>
    </recommendedName>
</protein>
<feature type="transmembrane region" description="Helical" evidence="6">
    <location>
        <begin position="7"/>
        <end position="29"/>
    </location>
</feature>
<evidence type="ECO:0000256" key="3">
    <source>
        <dbReference type="ARBA" id="ARBA00022692"/>
    </source>
</evidence>
<evidence type="ECO:0000256" key="2">
    <source>
        <dbReference type="ARBA" id="ARBA00022475"/>
    </source>
</evidence>
<dbReference type="Pfam" id="PF01943">
    <property type="entry name" value="Polysacc_synt"/>
    <property type="match status" value="1"/>
</dbReference>
<feature type="transmembrane region" description="Helical" evidence="6">
    <location>
        <begin position="116"/>
        <end position="136"/>
    </location>
</feature>
<dbReference type="InterPro" id="IPR050833">
    <property type="entry name" value="Poly_Biosynth_Transport"/>
</dbReference>
<accession>A0A1L4BUI0</accession>
<dbReference type="PANTHER" id="PTHR30250">
    <property type="entry name" value="PST FAMILY PREDICTED COLANIC ACID TRANSPORTER"/>
    <property type="match status" value="1"/>
</dbReference>
<dbReference type="PANTHER" id="PTHR30250:SF11">
    <property type="entry name" value="O-ANTIGEN TRANSPORTER-RELATED"/>
    <property type="match status" value="1"/>
</dbReference>
<organism evidence="7 8">
    <name type="scientific">Francisella uliginis</name>
    <dbReference type="NCBI Taxonomy" id="573570"/>
    <lineage>
        <taxon>Bacteria</taxon>
        <taxon>Pseudomonadati</taxon>
        <taxon>Pseudomonadota</taxon>
        <taxon>Gammaproteobacteria</taxon>
        <taxon>Thiotrichales</taxon>
        <taxon>Francisellaceae</taxon>
        <taxon>Francisella</taxon>
    </lineage>
</organism>
<feature type="transmembrane region" description="Helical" evidence="6">
    <location>
        <begin position="262"/>
        <end position="284"/>
    </location>
</feature>
<feature type="transmembrane region" description="Helical" evidence="6">
    <location>
        <begin position="41"/>
        <end position="66"/>
    </location>
</feature>
<keyword evidence="8" id="KW-1185">Reference proteome</keyword>
<evidence type="ECO:0000256" key="4">
    <source>
        <dbReference type="ARBA" id="ARBA00022989"/>
    </source>
</evidence>
<keyword evidence="3 6" id="KW-0812">Transmembrane</keyword>
<feature type="transmembrane region" description="Helical" evidence="6">
    <location>
        <begin position="217"/>
        <end position="242"/>
    </location>
</feature>
<dbReference type="EMBL" id="CP016796">
    <property type="protein sequence ID" value="API87499.1"/>
    <property type="molecule type" value="Genomic_DNA"/>
</dbReference>
<evidence type="ECO:0000313" key="8">
    <source>
        <dbReference type="Proteomes" id="UP000184222"/>
    </source>
</evidence>
<evidence type="ECO:0000256" key="6">
    <source>
        <dbReference type="SAM" id="Phobius"/>
    </source>
</evidence>